<protein>
    <recommendedName>
        <fullName evidence="4">Lipoprotein</fullName>
    </recommendedName>
</protein>
<comment type="caution">
    <text evidence="2">The sequence shown here is derived from an EMBL/GenBank/DDBJ whole genome shotgun (WGS) entry which is preliminary data.</text>
</comment>
<gene>
    <name evidence="2" type="ORF">ACFO4R_00700</name>
</gene>
<proteinExistence type="predicted"/>
<accession>A0ABV9QG24</accession>
<dbReference type="PROSITE" id="PS51257">
    <property type="entry name" value="PROKAR_LIPOPROTEIN"/>
    <property type="match status" value="1"/>
</dbReference>
<evidence type="ECO:0008006" key="4">
    <source>
        <dbReference type="Google" id="ProtNLM"/>
    </source>
</evidence>
<dbReference type="Proteomes" id="UP001595916">
    <property type="component" value="Unassembled WGS sequence"/>
</dbReference>
<feature type="compositionally biased region" description="Basic and acidic residues" evidence="1">
    <location>
        <begin position="43"/>
        <end position="55"/>
    </location>
</feature>
<dbReference type="RefSeq" id="WP_379787032.1">
    <property type="nucleotide sequence ID" value="NZ_JBHSHL010000003.1"/>
</dbReference>
<name>A0ABV9QG24_9FIRM</name>
<evidence type="ECO:0000313" key="2">
    <source>
        <dbReference type="EMBL" id="MFC4803590.1"/>
    </source>
</evidence>
<sequence length="256" mass="28956">MKKILITTLMLTVSTMLLFGCKEKEVTQEPAPAPPTQETVVQEPEKPAEQESSREDLLAIFPQDDTQRYYHGYAEFGYASKFAGESKNGTSDVLKYEGYMVDGEGDDPNDRTFVEEVEIAEDGTVTFKTEKSKSFGLYDSLHLRDSIIENQIILKLPLEQGTKWEQTFNFKGKELVAQNELVEAEGEKGSRTYKVQTVVKNVEDFLDNTYTETRVYQDGKGLVQFENRLPLSIFSSDAPGLTQEDYSFAYSLVEAQ</sequence>
<evidence type="ECO:0000256" key="1">
    <source>
        <dbReference type="SAM" id="MobiDB-lite"/>
    </source>
</evidence>
<dbReference type="EMBL" id="JBHSHL010000003">
    <property type="protein sequence ID" value="MFC4803590.1"/>
    <property type="molecule type" value="Genomic_DNA"/>
</dbReference>
<keyword evidence="3" id="KW-1185">Reference proteome</keyword>
<reference evidence="3" key="1">
    <citation type="journal article" date="2019" name="Int. J. Syst. Evol. Microbiol.">
        <title>The Global Catalogue of Microorganisms (GCM) 10K type strain sequencing project: providing services to taxonomists for standard genome sequencing and annotation.</title>
        <authorList>
            <consortium name="The Broad Institute Genomics Platform"/>
            <consortium name="The Broad Institute Genome Sequencing Center for Infectious Disease"/>
            <person name="Wu L."/>
            <person name="Ma J."/>
        </authorList>
    </citation>
    <scope>NUCLEOTIDE SEQUENCE [LARGE SCALE GENOMIC DNA]</scope>
    <source>
        <strain evidence="3">CCUG 46385</strain>
    </source>
</reference>
<organism evidence="2 3">
    <name type="scientific">Filifactor villosus</name>
    <dbReference type="NCBI Taxonomy" id="29374"/>
    <lineage>
        <taxon>Bacteria</taxon>
        <taxon>Bacillati</taxon>
        <taxon>Bacillota</taxon>
        <taxon>Clostridia</taxon>
        <taxon>Peptostreptococcales</taxon>
        <taxon>Filifactoraceae</taxon>
        <taxon>Filifactor</taxon>
    </lineage>
</organism>
<evidence type="ECO:0000313" key="3">
    <source>
        <dbReference type="Proteomes" id="UP001595916"/>
    </source>
</evidence>
<feature type="region of interest" description="Disordered" evidence="1">
    <location>
        <begin position="27"/>
        <end position="55"/>
    </location>
</feature>